<dbReference type="RefSeq" id="WP_023931207.1">
    <property type="nucleotide sequence ID" value="NZ_DF196808.1"/>
</dbReference>
<feature type="signal peptide" evidence="1">
    <location>
        <begin position="1"/>
        <end position="23"/>
    </location>
</feature>
<dbReference type="InterPro" id="IPR039555">
    <property type="entry name" value="TraF/TrbB"/>
</dbReference>
<dbReference type="HOGENOM" id="CLU_068456_1_0_6"/>
<proteinExistence type="predicted"/>
<gene>
    <name evidence="2" type="ORF">PLEI_0278</name>
</gene>
<reference evidence="3" key="1">
    <citation type="submission" date="2012-12" db="EMBL/GenBank/DDBJ databases">
        <title>Genome Sequence of Photobacterium leiognathi lrivu.4.1.</title>
        <authorList>
            <person name="Urbanczyk H."/>
            <person name="Ogura Y."/>
            <person name="Hayashi T."/>
            <person name="Dunlap P.V."/>
        </authorList>
    </citation>
    <scope>NUCLEOTIDE SEQUENCE [LARGE SCALE GENOMIC DNA]</scope>
    <source>
        <strain evidence="3">lrivu.4.1</strain>
    </source>
</reference>
<dbReference type="Proteomes" id="UP000030675">
    <property type="component" value="Unassembled WGS sequence"/>
</dbReference>
<protein>
    <submittedName>
        <fullName evidence="2">F plasmid transfer operon family protein</fullName>
    </submittedName>
</protein>
<keyword evidence="1" id="KW-0732">Signal</keyword>
<dbReference type="AlphaFoldDB" id="V5H1M9"/>
<dbReference type="InterPro" id="IPR036249">
    <property type="entry name" value="Thioredoxin-like_sf"/>
</dbReference>
<evidence type="ECO:0000313" key="2">
    <source>
        <dbReference type="EMBL" id="GAD28635.1"/>
    </source>
</evidence>
<dbReference type="CDD" id="cd01659">
    <property type="entry name" value="TRX_superfamily"/>
    <property type="match status" value="1"/>
</dbReference>
<evidence type="ECO:0000313" key="3">
    <source>
        <dbReference type="Proteomes" id="UP000030675"/>
    </source>
</evidence>
<dbReference type="EMBL" id="DF196808">
    <property type="protein sequence ID" value="GAD28635.1"/>
    <property type="molecule type" value="Genomic_DNA"/>
</dbReference>
<dbReference type="NCBIfam" id="TIGR02740">
    <property type="entry name" value="TraF-like"/>
    <property type="match status" value="1"/>
</dbReference>
<dbReference type="Pfam" id="PF13728">
    <property type="entry name" value="TraF"/>
    <property type="match status" value="1"/>
</dbReference>
<dbReference type="eggNOG" id="COG0526">
    <property type="taxonomic scope" value="Bacteria"/>
</dbReference>
<dbReference type="SUPFAM" id="SSF52833">
    <property type="entry name" value="Thioredoxin-like"/>
    <property type="match status" value="1"/>
</dbReference>
<evidence type="ECO:0000256" key="1">
    <source>
        <dbReference type="SAM" id="SignalP"/>
    </source>
</evidence>
<feature type="chain" id="PRO_5004734521" evidence="1">
    <location>
        <begin position="24"/>
        <end position="325"/>
    </location>
</feature>
<dbReference type="InterPro" id="IPR014111">
    <property type="entry name" value="T4SS_TraF-like"/>
</dbReference>
<name>V5H1M9_PHOLE</name>
<accession>V5H1M9</accession>
<sequence length="325" mass="37504">MRLKIAALVACITASLYSWQVDAQDVKNTVKSETTKDTFDDYLKDKERGWYFYESLPEEVKEEIRKRDNRPTTIPKAAKPEDKPLSQAWFRKNFEKYRDHAIENPHDTEAMRTYLYLEKYMRDRAVQFGYARQKQVYADPFLDQTTKRSTANFGSKPINKEASKNRQSLLTEIGKKAGIFFFFRSDCPFCHKQMPLIALLEKNFGFTVKPVSLDGKPLPDSPWEKFYNNSGQAEALGVLKVPAMYLYEPETNSFELIGMGLQSLSQLEKRTVYAASRSGLITEEQFNTIKPTNQYQSPDGSINELPVPDNAPEMFKQLYQQSLAQ</sequence>
<organism evidence="2 3">
    <name type="scientific">Photobacterium leiognathi lrivu.4.1</name>
    <dbReference type="NCBI Taxonomy" id="1248232"/>
    <lineage>
        <taxon>Bacteria</taxon>
        <taxon>Pseudomonadati</taxon>
        <taxon>Pseudomonadota</taxon>
        <taxon>Gammaproteobacteria</taxon>
        <taxon>Vibrionales</taxon>
        <taxon>Vibrionaceae</taxon>
        <taxon>Photobacterium</taxon>
    </lineage>
</organism>